<dbReference type="EMBL" id="JAUCMV010000003">
    <property type="protein sequence ID" value="KAK0411587.1"/>
    <property type="molecule type" value="Genomic_DNA"/>
</dbReference>
<dbReference type="InterPro" id="IPR007259">
    <property type="entry name" value="GCP"/>
</dbReference>
<accession>A0AA39LVX4</accession>
<keyword evidence="2 5" id="KW-0963">Cytoplasm</keyword>
<dbReference type="GO" id="GO:0000930">
    <property type="term" value="C:gamma-tubulin complex"/>
    <property type="evidence" value="ECO:0007669"/>
    <property type="project" value="TreeGrafter"/>
</dbReference>
<name>A0AA39LVX4_9BILA</name>
<evidence type="ECO:0000259" key="7">
    <source>
        <dbReference type="Pfam" id="PF17681"/>
    </source>
</evidence>
<proteinExistence type="inferred from homology"/>
<dbReference type="Proteomes" id="UP001175271">
    <property type="component" value="Unassembled WGS sequence"/>
</dbReference>
<dbReference type="Pfam" id="PF17681">
    <property type="entry name" value="GCP_N_terminal"/>
    <property type="match status" value="1"/>
</dbReference>
<dbReference type="AlphaFoldDB" id="A0AA39LVX4"/>
<dbReference type="Pfam" id="PF04130">
    <property type="entry name" value="GCP_C_terminal"/>
    <property type="match status" value="1"/>
</dbReference>
<dbReference type="GO" id="GO:0051225">
    <property type="term" value="P:spindle assembly"/>
    <property type="evidence" value="ECO:0007669"/>
    <property type="project" value="TreeGrafter"/>
</dbReference>
<keyword evidence="3 5" id="KW-0493">Microtubule</keyword>
<dbReference type="GO" id="GO:0005874">
    <property type="term" value="C:microtubule"/>
    <property type="evidence" value="ECO:0007669"/>
    <property type="project" value="UniProtKB-KW"/>
</dbReference>
<evidence type="ECO:0000256" key="1">
    <source>
        <dbReference type="ARBA" id="ARBA00010337"/>
    </source>
</evidence>
<dbReference type="GO" id="GO:0051321">
    <property type="term" value="P:meiotic cell cycle"/>
    <property type="evidence" value="ECO:0007669"/>
    <property type="project" value="TreeGrafter"/>
</dbReference>
<feature type="domain" description="Gamma tubulin complex component C-terminal" evidence="6">
    <location>
        <begin position="379"/>
        <end position="596"/>
    </location>
</feature>
<evidence type="ECO:0000256" key="4">
    <source>
        <dbReference type="ARBA" id="ARBA00023212"/>
    </source>
</evidence>
<dbReference type="GO" id="GO:0000922">
    <property type="term" value="C:spindle pole"/>
    <property type="evidence" value="ECO:0007669"/>
    <property type="project" value="InterPro"/>
</dbReference>
<protein>
    <recommendedName>
        <fullName evidence="5">Gamma-tubulin complex component</fullName>
    </recommendedName>
</protein>
<gene>
    <name evidence="8" type="ORF">QR680_005729</name>
</gene>
<dbReference type="PANTHER" id="PTHR19302:SF13">
    <property type="entry name" value="GAMMA-TUBULIN COMPLEX COMPONENT 2"/>
    <property type="match status" value="1"/>
</dbReference>
<dbReference type="InterPro" id="IPR040457">
    <property type="entry name" value="GCP_C"/>
</dbReference>
<evidence type="ECO:0000256" key="2">
    <source>
        <dbReference type="ARBA" id="ARBA00022490"/>
    </source>
</evidence>
<evidence type="ECO:0000256" key="5">
    <source>
        <dbReference type="RuleBase" id="RU363050"/>
    </source>
</evidence>
<dbReference type="GO" id="GO:0043015">
    <property type="term" value="F:gamma-tubulin binding"/>
    <property type="evidence" value="ECO:0007669"/>
    <property type="project" value="InterPro"/>
</dbReference>
<evidence type="ECO:0000256" key="3">
    <source>
        <dbReference type="ARBA" id="ARBA00022701"/>
    </source>
</evidence>
<evidence type="ECO:0000313" key="9">
    <source>
        <dbReference type="Proteomes" id="UP001175271"/>
    </source>
</evidence>
<reference evidence="8" key="1">
    <citation type="submission" date="2023-06" db="EMBL/GenBank/DDBJ databases">
        <title>Genomic analysis of the entomopathogenic nematode Steinernema hermaphroditum.</title>
        <authorList>
            <person name="Schwarz E.M."/>
            <person name="Heppert J.K."/>
            <person name="Baniya A."/>
            <person name="Schwartz H.T."/>
            <person name="Tan C.-H."/>
            <person name="Antoshechkin I."/>
            <person name="Sternberg P.W."/>
            <person name="Goodrich-Blair H."/>
            <person name="Dillman A.R."/>
        </authorList>
    </citation>
    <scope>NUCLEOTIDE SEQUENCE</scope>
    <source>
        <strain evidence="8">PS9179</strain>
        <tissue evidence="8">Whole animal</tissue>
    </source>
</reference>
<evidence type="ECO:0000259" key="6">
    <source>
        <dbReference type="Pfam" id="PF04130"/>
    </source>
</evidence>
<dbReference type="InterPro" id="IPR042241">
    <property type="entry name" value="GCP_C_sf"/>
</dbReference>
<dbReference type="InterPro" id="IPR041470">
    <property type="entry name" value="GCP_N"/>
</dbReference>
<keyword evidence="4 5" id="KW-0206">Cytoskeleton</keyword>
<dbReference type="GO" id="GO:0007020">
    <property type="term" value="P:microtubule nucleation"/>
    <property type="evidence" value="ECO:0007669"/>
    <property type="project" value="InterPro"/>
</dbReference>
<keyword evidence="9" id="KW-1185">Reference proteome</keyword>
<evidence type="ECO:0000313" key="8">
    <source>
        <dbReference type="EMBL" id="KAK0411587.1"/>
    </source>
</evidence>
<comment type="similarity">
    <text evidence="1 5">Belongs to the TUBGCP family.</text>
</comment>
<sequence>MMISGKTLDWPNCRRKLLKADNLGFAMRSPDDFCEHNNDENFCGPSSMLDFSRLSQDEQESTIYEEVNMVFSGNDTVNIRRQFNEQGAISWNINEKLSQTIRNQVRECLSLATHLHTARKHINAILSDGKRGTVAQSVAYVCSRILFKNVEKLCFELDDCPNKHISVISAKAKPVESTAVDIGKILKFIDENHLIGGGVIGYLYEQKNYFLPSGFSQLLNKMISAAEEAYYILLFDWITTGCLIRDRAYEFMIWDLKRAKNLTVEDFTSGYSIERAKNYDTFEKRFVFISDLCPKTLEPVMDTIVKCGRYLYLYEQHVSKARPLPLPLTLSNFKELAKRDLATVMTVIKDICEKSSRNLLKLLREKYDLDLFAKSLGQFFLDDGSGWLSNFIDYTVAKGIDVNEPSRALQVCFNTAIDNSLLKNNKFRSSFKLTRKEFKGIFQSVHGGFTQNDPDSRVLLRESVAFDVSMNPAFAIIFPDTIIERYNNFFHVLIHLKRVQVLLLRKKTELARTSYEEKSLLNSMMRFVDKILQYVSEWVICGQLKIFHDAIGKATSIEQVVAVQDHCLNEATKKSSLDRACVAFVDVLLDIIISYVTGDWCDFKEVGEAFAKNIDLCKEIVIQHESNLTPLSPLTYWLFRSSGSYSEH</sequence>
<comment type="caution">
    <text evidence="8">The sequence shown here is derived from an EMBL/GenBank/DDBJ whole genome shotgun (WGS) entry which is preliminary data.</text>
</comment>
<feature type="domain" description="Gamma tubulin complex component protein N-terminal" evidence="7">
    <location>
        <begin position="66"/>
        <end position="366"/>
    </location>
</feature>
<dbReference type="GO" id="GO:0031122">
    <property type="term" value="P:cytoplasmic microtubule organization"/>
    <property type="evidence" value="ECO:0007669"/>
    <property type="project" value="TreeGrafter"/>
</dbReference>
<comment type="subcellular location">
    <subcellularLocation>
        <location evidence="5">Cytoplasm</location>
        <location evidence="5">Cytoskeleton</location>
        <location evidence="5">Microtubule organizing center</location>
    </subcellularLocation>
</comment>
<dbReference type="GO" id="GO:0000278">
    <property type="term" value="P:mitotic cell cycle"/>
    <property type="evidence" value="ECO:0007669"/>
    <property type="project" value="TreeGrafter"/>
</dbReference>
<dbReference type="Gene3D" id="1.20.120.1900">
    <property type="entry name" value="Gamma-tubulin complex, C-terminal domain"/>
    <property type="match status" value="1"/>
</dbReference>
<dbReference type="GO" id="GO:0051011">
    <property type="term" value="F:microtubule minus-end binding"/>
    <property type="evidence" value="ECO:0007669"/>
    <property type="project" value="TreeGrafter"/>
</dbReference>
<dbReference type="PANTHER" id="PTHR19302">
    <property type="entry name" value="GAMMA TUBULIN COMPLEX PROTEIN"/>
    <property type="match status" value="1"/>
</dbReference>
<organism evidence="8 9">
    <name type="scientific">Steinernema hermaphroditum</name>
    <dbReference type="NCBI Taxonomy" id="289476"/>
    <lineage>
        <taxon>Eukaryota</taxon>
        <taxon>Metazoa</taxon>
        <taxon>Ecdysozoa</taxon>
        <taxon>Nematoda</taxon>
        <taxon>Chromadorea</taxon>
        <taxon>Rhabditida</taxon>
        <taxon>Tylenchina</taxon>
        <taxon>Panagrolaimomorpha</taxon>
        <taxon>Strongyloidoidea</taxon>
        <taxon>Steinernematidae</taxon>
        <taxon>Steinernema</taxon>
    </lineage>
</organism>